<evidence type="ECO:0000256" key="4">
    <source>
        <dbReference type="ARBA" id="ARBA00022842"/>
    </source>
</evidence>
<accession>A0AAW8JF43</accession>
<evidence type="ECO:0000256" key="3">
    <source>
        <dbReference type="ARBA" id="ARBA00022801"/>
    </source>
</evidence>
<dbReference type="EMBL" id="JAVIDA010000002">
    <property type="protein sequence ID" value="MDQ9070251.1"/>
    <property type="molecule type" value="Genomic_DNA"/>
</dbReference>
<reference evidence="5" key="1">
    <citation type="submission" date="2023-08" db="EMBL/GenBank/DDBJ databases">
        <title>Emergence of clinically-relevant ST2 carbapenem-resistant Acinetobacter baumannii strains in hospital sewages in Zhejiang, East of China.</title>
        <authorList>
            <person name="Kaichao C."/>
            <person name="Zhang R."/>
        </authorList>
    </citation>
    <scope>NUCLEOTIDE SEQUENCE</scope>
    <source>
        <strain evidence="5">M-SY-60</strain>
    </source>
</reference>
<proteinExistence type="predicted"/>
<dbReference type="PANTHER" id="PTHR46470">
    <property type="entry name" value="N-ACYLNEURAMINATE-9-PHOSPHATASE"/>
    <property type="match status" value="1"/>
</dbReference>
<dbReference type="Gene3D" id="1.20.120.710">
    <property type="entry name" value="Haloacid dehalogenase hydrolase-like domain"/>
    <property type="match status" value="1"/>
</dbReference>
<dbReference type="EC" id="3.1.3.-" evidence="5"/>
<comment type="caution">
    <text evidence="5">The sequence shown here is derived from an EMBL/GenBank/DDBJ whole genome shotgun (WGS) entry which is preliminary data.</text>
</comment>
<dbReference type="AlphaFoldDB" id="A0AAW8JF43"/>
<dbReference type="InterPro" id="IPR006439">
    <property type="entry name" value="HAD-SF_hydro_IA"/>
</dbReference>
<gene>
    <name evidence="5" type="ORF">RFH51_02050</name>
</gene>
<organism evidence="5 6">
    <name type="scientific">Acinetobacter gerneri</name>
    <dbReference type="NCBI Taxonomy" id="202952"/>
    <lineage>
        <taxon>Bacteria</taxon>
        <taxon>Pseudomonadati</taxon>
        <taxon>Pseudomonadota</taxon>
        <taxon>Gammaproteobacteria</taxon>
        <taxon>Moraxellales</taxon>
        <taxon>Moraxellaceae</taxon>
        <taxon>Acinetobacter</taxon>
    </lineage>
</organism>
<dbReference type="Gene3D" id="3.40.50.1000">
    <property type="entry name" value="HAD superfamily/HAD-like"/>
    <property type="match status" value="1"/>
</dbReference>
<evidence type="ECO:0000256" key="2">
    <source>
        <dbReference type="ARBA" id="ARBA00022723"/>
    </source>
</evidence>
<dbReference type="RefSeq" id="WP_308955885.1">
    <property type="nucleotide sequence ID" value="NZ_JAVICY010000009.1"/>
</dbReference>
<dbReference type="PANTHER" id="PTHR46470:SF2">
    <property type="entry name" value="GLYCERALDEHYDE 3-PHOSPHATE PHOSPHATASE"/>
    <property type="match status" value="1"/>
</dbReference>
<dbReference type="PRINTS" id="PR00413">
    <property type="entry name" value="HADHALOGNASE"/>
</dbReference>
<evidence type="ECO:0000313" key="5">
    <source>
        <dbReference type="EMBL" id="MDQ9070251.1"/>
    </source>
</evidence>
<keyword evidence="3 5" id="KW-0378">Hydrolase</keyword>
<sequence>MKFQAVLFDLDNTLTHREQSINVFSRHLFEVYQADLTITDQAKITEIIHYIDHGGYPILERLTHKSIAASVAQALIEQLEWSTKPSLETLTQFWFEQFAQSAVAMQGALPLLEHLKAENYKLAVVSNGQHASRLNILKKLGFADYFDEIISSEKIGVAKPKAEIFSQSCSLLGVKPSQSLFVGDHPINDFQGAKAAGLQALLLDGFHDNTVESEHKISTLSEILKHLD</sequence>
<dbReference type="SFLD" id="SFLDS00003">
    <property type="entry name" value="Haloacid_Dehalogenase"/>
    <property type="match status" value="1"/>
</dbReference>
<evidence type="ECO:0000256" key="1">
    <source>
        <dbReference type="ARBA" id="ARBA00001946"/>
    </source>
</evidence>
<dbReference type="NCBIfam" id="TIGR01549">
    <property type="entry name" value="HAD-SF-IA-v1"/>
    <property type="match status" value="1"/>
</dbReference>
<dbReference type="InterPro" id="IPR051400">
    <property type="entry name" value="HAD-like_hydrolase"/>
</dbReference>
<dbReference type="Pfam" id="PF13419">
    <property type="entry name" value="HAD_2"/>
    <property type="match status" value="1"/>
</dbReference>
<dbReference type="NCBIfam" id="TIGR01509">
    <property type="entry name" value="HAD-SF-IA-v3"/>
    <property type="match status" value="1"/>
</dbReference>
<dbReference type="Proteomes" id="UP001243195">
    <property type="component" value="Unassembled WGS sequence"/>
</dbReference>
<dbReference type="InterPro" id="IPR036412">
    <property type="entry name" value="HAD-like_sf"/>
</dbReference>
<dbReference type="GO" id="GO:0016791">
    <property type="term" value="F:phosphatase activity"/>
    <property type="evidence" value="ECO:0007669"/>
    <property type="project" value="TreeGrafter"/>
</dbReference>
<protein>
    <submittedName>
        <fullName evidence="5">HAD family hydrolase</fullName>
        <ecNumber evidence="5">3.1.3.-</ecNumber>
    </submittedName>
</protein>
<dbReference type="InterPro" id="IPR041492">
    <property type="entry name" value="HAD_2"/>
</dbReference>
<dbReference type="SUPFAM" id="SSF56784">
    <property type="entry name" value="HAD-like"/>
    <property type="match status" value="1"/>
</dbReference>
<dbReference type="SFLD" id="SFLDG01129">
    <property type="entry name" value="C1.5:_HAD__Beta-PGM__Phosphata"/>
    <property type="match status" value="1"/>
</dbReference>
<dbReference type="GO" id="GO:0044281">
    <property type="term" value="P:small molecule metabolic process"/>
    <property type="evidence" value="ECO:0007669"/>
    <property type="project" value="UniProtKB-ARBA"/>
</dbReference>
<evidence type="ECO:0000313" key="6">
    <source>
        <dbReference type="Proteomes" id="UP001243195"/>
    </source>
</evidence>
<comment type="cofactor">
    <cofactor evidence="1">
        <name>Mg(2+)</name>
        <dbReference type="ChEBI" id="CHEBI:18420"/>
    </cofactor>
</comment>
<keyword evidence="4" id="KW-0460">Magnesium</keyword>
<name>A0AAW8JF43_9GAMM</name>
<keyword evidence="2" id="KW-0479">Metal-binding</keyword>
<dbReference type="InterPro" id="IPR023214">
    <property type="entry name" value="HAD_sf"/>
</dbReference>
<dbReference type="GO" id="GO:0046872">
    <property type="term" value="F:metal ion binding"/>
    <property type="evidence" value="ECO:0007669"/>
    <property type="project" value="UniProtKB-KW"/>
</dbReference>